<dbReference type="PANTHER" id="PTHR22953">
    <property type="entry name" value="ACID PHOSPHATASE RELATED"/>
    <property type="match status" value="1"/>
</dbReference>
<dbReference type="InterPro" id="IPR039331">
    <property type="entry name" value="PAPs-like"/>
</dbReference>
<organism evidence="3 4">
    <name type="scientific">Cucumis sativus</name>
    <name type="common">Cucumber</name>
    <dbReference type="NCBI Taxonomy" id="3659"/>
    <lineage>
        <taxon>Eukaryota</taxon>
        <taxon>Viridiplantae</taxon>
        <taxon>Streptophyta</taxon>
        <taxon>Embryophyta</taxon>
        <taxon>Tracheophyta</taxon>
        <taxon>Spermatophyta</taxon>
        <taxon>Magnoliopsida</taxon>
        <taxon>eudicotyledons</taxon>
        <taxon>Gunneridae</taxon>
        <taxon>Pentapetalae</taxon>
        <taxon>rosids</taxon>
        <taxon>fabids</taxon>
        <taxon>Cucurbitales</taxon>
        <taxon>Cucurbitaceae</taxon>
        <taxon>Benincaseae</taxon>
        <taxon>Cucumis</taxon>
    </lineage>
</organism>
<feature type="domain" description="Purple acid phosphatase N-terminal" evidence="2">
    <location>
        <begin position="12"/>
        <end position="66"/>
    </location>
</feature>
<dbReference type="InterPro" id="IPR029052">
    <property type="entry name" value="Metallo-depent_PP-like"/>
</dbReference>
<evidence type="ECO:0000313" key="4">
    <source>
        <dbReference type="Proteomes" id="UP000029981"/>
    </source>
</evidence>
<reference evidence="3 4" key="2">
    <citation type="journal article" date="2009" name="PLoS ONE">
        <title>An integrated genetic and cytogenetic map of the cucumber genome.</title>
        <authorList>
            <person name="Ren Y."/>
            <person name="Zhang Z."/>
            <person name="Liu J."/>
            <person name="Staub J.E."/>
            <person name="Han Y."/>
            <person name="Cheng Z."/>
            <person name="Li X."/>
            <person name="Lu J."/>
            <person name="Miao H."/>
            <person name="Kang H."/>
            <person name="Xie B."/>
            <person name="Gu X."/>
            <person name="Wang X."/>
            <person name="Du Y."/>
            <person name="Jin W."/>
            <person name="Huang S."/>
        </authorList>
    </citation>
    <scope>NUCLEOTIDE SEQUENCE [LARGE SCALE GENOMIC DNA]</scope>
    <source>
        <strain evidence="4">cv. 9930</strain>
    </source>
</reference>
<dbReference type="SUPFAM" id="SSF49363">
    <property type="entry name" value="Purple acid phosphatase, N-terminal domain"/>
    <property type="match status" value="1"/>
</dbReference>
<proteinExistence type="predicted"/>
<dbReference type="eggNOG" id="KOG1378">
    <property type="taxonomic scope" value="Eukaryota"/>
</dbReference>
<evidence type="ECO:0000256" key="1">
    <source>
        <dbReference type="ARBA" id="ARBA00022729"/>
    </source>
</evidence>
<dbReference type="Proteomes" id="UP000029981">
    <property type="component" value="Chromosome 3"/>
</dbReference>
<sequence length="185" mass="21622">MLMRYWAVDIDEEHDHKVRPTITTYKYYNYTSVYIHHATINDLEYNTKYFYEIRSGDAMRRFFFTTPPMASPDAPYIFNIIGNLGETYDSNQMFVHYYSNSKGQAVLFVGDLSYADNHSFHDNRKWNQSGTLEDTLLIRSGSSDSSLNDCEEVADTVREVSLEYYSVVESESMIFSAFLTKIHLR</sequence>
<evidence type="ECO:0000313" key="3">
    <source>
        <dbReference type="EMBL" id="KGN58087.1"/>
    </source>
</evidence>
<dbReference type="AlphaFoldDB" id="A0A0A0LBQ8"/>
<dbReference type="Pfam" id="PF16656">
    <property type="entry name" value="Pur_ac_phosph_N"/>
    <property type="match status" value="1"/>
</dbReference>
<protein>
    <recommendedName>
        <fullName evidence="2">Purple acid phosphatase N-terminal domain-containing protein</fullName>
    </recommendedName>
</protein>
<dbReference type="GO" id="GO:0003993">
    <property type="term" value="F:acid phosphatase activity"/>
    <property type="evidence" value="ECO:0000318"/>
    <property type="project" value="GO_Central"/>
</dbReference>
<evidence type="ECO:0000259" key="2">
    <source>
        <dbReference type="Pfam" id="PF16656"/>
    </source>
</evidence>
<reference evidence="3 4" key="4">
    <citation type="journal article" date="2011" name="BMC Genomics">
        <title>RNA-Seq improves annotation of protein-coding genes in the cucumber genome.</title>
        <authorList>
            <person name="Li Z."/>
            <person name="Zhang Z."/>
            <person name="Yan P."/>
            <person name="Huang S."/>
            <person name="Fei Z."/>
            <person name="Lin K."/>
        </authorList>
    </citation>
    <scope>NUCLEOTIDE SEQUENCE [LARGE SCALE GENOMIC DNA]</scope>
    <source>
        <strain evidence="4">cv. 9930</strain>
    </source>
</reference>
<dbReference type="InterPro" id="IPR015914">
    <property type="entry name" value="PAPs_N"/>
</dbReference>
<dbReference type="GO" id="GO:0046872">
    <property type="term" value="F:metal ion binding"/>
    <property type="evidence" value="ECO:0007669"/>
    <property type="project" value="InterPro"/>
</dbReference>
<gene>
    <name evidence="3" type="ORF">Csa_3G497890</name>
</gene>
<dbReference type="GO" id="GO:0016036">
    <property type="term" value="P:cellular response to phosphate starvation"/>
    <property type="evidence" value="ECO:0000318"/>
    <property type="project" value="GO_Central"/>
</dbReference>
<name>A0A0A0LBQ8_CUCSA</name>
<keyword evidence="1" id="KW-0732">Signal</keyword>
<dbReference type="Gene3D" id="3.60.21.10">
    <property type="match status" value="1"/>
</dbReference>
<accession>A0A0A0LBQ8</accession>
<dbReference type="Gramene" id="KGN58087">
    <property type="protein sequence ID" value="KGN58087"/>
    <property type="gene ID" value="Csa_3G497890"/>
</dbReference>
<dbReference type="InterPro" id="IPR008963">
    <property type="entry name" value="Purple_acid_Pase-like_N"/>
</dbReference>
<reference evidence="3 4" key="1">
    <citation type="journal article" date="2009" name="Nat. Genet.">
        <title>The genome of the cucumber, Cucumis sativus L.</title>
        <authorList>
            <person name="Huang S."/>
            <person name="Li R."/>
            <person name="Zhang Z."/>
            <person name="Li L."/>
            <person name="Gu X."/>
            <person name="Fan W."/>
            <person name="Lucas W.J."/>
            <person name="Wang X."/>
            <person name="Xie B."/>
            <person name="Ni P."/>
            <person name="Ren Y."/>
            <person name="Zhu H."/>
            <person name="Li J."/>
            <person name="Lin K."/>
            <person name="Jin W."/>
            <person name="Fei Z."/>
            <person name="Li G."/>
            <person name="Staub J."/>
            <person name="Kilian A."/>
            <person name="van der Vossen E.A."/>
            <person name="Wu Y."/>
            <person name="Guo J."/>
            <person name="He J."/>
            <person name="Jia Z."/>
            <person name="Ren Y."/>
            <person name="Tian G."/>
            <person name="Lu Y."/>
            <person name="Ruan J."/>
            <person name="Qian W."/>
            <person name="Wang M."/>
            <person name="Huang Q."/>
            <person name="Li B."/>
            <person name="Xuan Z."/>
            <person name="Cao J."/>
            <person name="Asan"/>
            <person name="Wu Z."/>
            <person name="Zhang J."/>
            <person name="Cai Q."/>
            <person name="Bai Y."/>
            <person name="Zhao B."/>
            <person name="Han Y."/>
            <person name="Li Y."/>
            <person name="Li X."/>
            <person name="Wang S."/>
            <person name="Shi Q."/>
            <person name="Liu S."/>
            <person name="Cho W.K."/>
            <person name="Kim J.Y."/>
            <person name="Xu Y."/>
            <person name="Heller-Uszynska K."/>
            <person name="Miao H."/>
            <person name="Cheng Z."/>
            <person name="Zhang S."/>
            <person name="Wu J."/>
            <person name="Yang Y."/>
            <person name="Kang H."/>
            <person name="Li M."/>
            <person name="Liang H."/>
            <person name="Ren X."/>
            <person name="Shi Z."/>
            <person name="Wen M."/>
            <person name="Jian M."/>
            <person name="Yang H."/>
            <person name="Zhang G."/>
            <person name="Yang Z."/>
            <person name="Chen R."/>
            <person name="Liu S."/>
            <person name="Li J."/>
            <person name="Ma L."/>
            <person name="Liu H."/>
            <person name="Zhou Y."/>
            <person name="Zhao J."/>
            <person name="Fang X."/>
            <person name="Li G."/>
            <person name="Fang L."/>
            <person name="Li Y."/>
            <person name="Liu D."/>
            <person name="Zheng H."/>
            <person name="Zhang Y."/>
            <person name="Qin N."/>
            <person name="Li Z."/>
            <person name="Yang G."/>
            <person name="Yang S."/>
            <person name="Bolund L."/>
            <person name="Kristiansen K."/>
            <person name="Zheng H."/>
            <person name="Li S."/>
            <person name="Zhang X."/>
            <person name="Yang H."/>
            <person name="Wang J."/>
            <person name="Sun R."/>
            <person name="Zhang B."/>
            <person name="Jiang S."/>
            <person name="Wang J."/>
            <person name="Du Y."/>
            <person name="Li S."/>
        </authorList>
    </citation>
    <scope>NUCLEOTIDE SEQUENCE [LARGE SCALE GENOMIC DNA]</scope>
    <source>
        <strain evidence="4">cv. 9930</strain>
    </source>
</reference>
<dbReference type="Gene3D" id="2.60.40.380">
    <property type="entry name" value="Purple acid phosphatase-like, N-terminal"/>
    <property type="match status" value="1"/>
</dbReference>
<keyword evidence="4" id="KW-1185">Reference proteome</keyword>
<dbReference type="EMBL" id="CM002924">
    <property type="protein sequence ID" value="KGN58087.1"/>
    <property type="molecule type" value="Genomic_DNA"/>
</dbReference>
<dbReference type="PANTHER" id="PTHR22953:SF120">
    <property type="entry name" value="PURPLE ACID PHOSPHATASE 11-RELATED"/>
    <property type="match status" value="1"/>
</dbReference>
<dbReference type="GO" id="GO:0009505">
    <property type="term" value="C:plant-type cell wall"/>
    <property type="evidence" value="ECO:0000318"/>
    <property type="project" value="GO_Central"/>
</dbReference>
<reference evidence="3 4" key="3">
    <citation type="journal article" date="2010" name="BMC Genomics">
        <title>Transcriptome sequencing and comparative analysis of cucumber flowers with different sex types.</title>
        <authorList>
            <person name="Guo S."/>
            <person name="Zheng Y."/>
            <person name="Joung J.G."/>
            <person name="Liu S."/>
            <person name="Zhang Z."/>
            <person name="Crasta O.R."/>
            <person name="Sobral B.W."/>
            <person name="Xu Y."/>
            <person name="Huang S."/>
            <person name="Fei Z."/>
        </authorList>
    </citation>
    <scope>NUCLEOTIDE SEQUENCE [LARGE SCALE GENOMIC DNA]</scope>
    <source>
        <strain evidence="4">cv. 9930</strain>
    </source>
</reference>